<feature type="repeat" description="ANK" evidence="3">
    <location>
        <begin position="261"/>
        <end position="295"/>
    </location>
</feature>
<keyword evidence="5" id="KW-1185">Reference proteome</keyword>
<dbReference type="PROSITE" id="PS50297">
    <property type="entry name" value="ANK_REP_REGION"/>
    <property type="match status" value="2"/>
</dbReference>
<evidence type="ECO:0000313" key="4">
    <source>
        <dbReference type="EMBL" id="KAK4455324.1"/>
    </source>
</evidence>
<sequence length="534" mass="59324">MDEEEFINKYLQPYFRHGHRESLATVLQIWSPEIDKCNIIGDAMHQAIYHRDLIAIQMILDAGVDATIRDSQHPNNPPLLNAAEVGFFDACRLLWQVVGPEGRVYPAKNHHAAATCLSIAAENGHMDLVVFFLNVWDGWSSSETTRALTDAVRKWQEDVVDLLLARVPYTADALQEALQESIHYRVRWVFGRRGTNEQYLQQYRIVCRLIDAGANPNELHNGKSVLLSAVRHVQMHQCVHKVGAVRALLESGAEPNAQDRNGETALHILLRNPGSSIPALRLLLEHGASPEMGNQDDETPLHLVAYAGDLERLQLCLQHCRDPDSALRLRTRASHGESLLHYAAAGGTDDIVDFLLSNGMDVNSTNGNDWTPLLCALMPTDNKWPSGACRLARLLIERGADVKVVSDEGWSPLHALASQVLNLDPPRSLEWEREEDIVPLARELIARGASLEAQAAVLDDGSAIVTELIGKWGSRMGKFSNGVAKNANSKTLPNAEPDTTPLMWAYRVGAMMIFDVIREHWAATESVEERDNQS</sequence>
<dbReference type="SMART" id="SM00248">
    <property type="entry name" value="ANK"/>
    <property type="match status" value="7"/>
</dbReference>
<evidence type="ECO:0000313" key="5">
    <source>
        <dbReference type="Proteomes" id="UP001321760"/>
    </source>
</evidence>
<organism evidence="4 5">
    <name type="scientific">Podospora aff. communis PSN243</name>
    <dbReference type="NCBI Taxonomy" id="3040156"/>
    <lineage>
        <taxon>Eukaryota</taxon>
        <taxon>Fungi</taxon>
        <taxon>Dikarya</taxon>
        <taxon>Ascomycota</taxon>
        <taxon>Pezizomycotina</taxon>
        <taxon>Sordariomycetes</taxon>
        <taxon>Sordariomycetidae</taxon>
        <taxon>Sordariales</taxon>
        <taxon>Podosporaceae</taxon>
        <taxon>Podospora</taxon>
    </lineage>
</organism>
<dbReference type="EMBL" id="MU865914">
    <property type="protein sequence ID" value="KAK4455324.1"/>
    <property type="molecule type" value="Genomic_DNA"/>
</dbReference>
<dbReference type="SUPFAM" id="SSF48403">
    <property type="entry name" value="Ankyrin repeat"/>
    <property type="match status" value="2"/>
</dbReference>
<dbReference type="InterPro" id="IPR036770">
    <property type="entry name" value="Ankyrin_rpt-contain_sf"/>
</dbReference>
<dbReference type="AlphaFoldDB" id="A0AAV9H4W9"/>
<keyword evidence="1" id="KW-0677">Repeat</keyword>
<accession>A0AAV9H4W9</accession>
<name>A0AAV9H4W9_9PEZI</name>
<dbReference type="Pfam" id="PF13637">
    <property type="entry name" value="Ank_4"/>
    <property type="match status" value="1"/>
</dbReference>
<dbReference type="Proteomes" id="UP001321760">
    <property type="component" value="Unassembled WGS sequence"/>
</dbReference>
<dbReference type="PANTHER" id="PTHR24189">
    <property type="entry name" value="MYOTROPHIN"/>
    <property type="match status" value="1"/>
</dbReference>
<feature type="repeat" description="ANK" evidence="3">
    <location>
        <begin position="335"/>
        <end position="367"/>
    </location>
</feature>
<dbReference type="InterPro" id="IPR002110">
    <property type="entry name" value="Ankyrin_rpt"/>
</dbReference>
<dbReference type="PANTHER" id="PTHR24189:SF50">
    <property type="entry name" value="ANKYRIN REPEAT AND SOCS BOX PROTEIN 2"/>
    <property type="match status" value="1"/>
</dbReference>
<keyword evidence="2 3" id="KW-0040">ANK repeat</keyword>
<proteinExistence type="predicted"/>
<comment type="caution">
    <text evidence="4">The sequence shown here is derived from an EMBL/GenBank/DDBJ whole genome shotgun (WGS) entry which is preliminary data.</text>
</comment>
<dbReference type="Gene3D" id="1.25.40.20">
    <property type="entry name" value="Ankyrin repeat-containing domain"/>
    <property type="match status" value="3"/>
</dbReference>
<reference evidence="4" key="2">
    <citation type="submission" date="2023-05" db="EMBL/GenBank/DDBJ databases">
        <authorList>
            <consortium name="Lawrence Berkeley National Laboratory"/>
            <person name="Steindorff A."/>
            <person name="Hensen N."/>
            <person name="Bonometti L."/>
            <person name="Westerberg I."/>
            <person name="Brannstrom I.O."/>
            <person name="Guillou S."/>
            <person name="Cros-Aarteil S."/>
            <person name="Calhoun S."/>
            <person name="Haridas S."/>
            <person name="Kuo A."/>
            <person name="Mondo S."/>
            <person name="Pangilinan J."/>
            <person name="Riley R."/>
            <person name="Labutti K."/>
            <person name="Andreopoulos B."/>
            <person name="Lipzen A."/>
            <person name="Chen C."/>
            <person name="Yanf M."/>
            <person name="Daum C."/>
            <person name="Ng V."/>
            <person name="Clum A."/>
            <person name="Ohm R."/>
            <person name="Martin F."/>
            <person name="Silar P."/>
            <person name="Natvig D."/>
            <person name="Lalanne C."/>
            <person name="Gautier V."/>
            <person name="Ament-Velasquez S.L."/>
            <person name="Kruys A."/>
            <person name="Hutchinson M.I."/>
            <person name="Powell A.J."/>
            <person name="Barry K."/>
            <person name="Miller A.N."/>
            <person name="Grigoriev I.V."/>
            <person name="Debuchy R."/>
            <person name="Gladieux P."/>
            <person name="Thoren M.H."/>
            <person name="Johannesson H."/>
        </authorList>
    </citation>
    <scope>NUCLEOTIDE SEQUENCE</scope>
    <source>
        <strain evidence="4">PSN243</strain>
    </source>
</reference>
<evidence type="ECO:0000256" key="2">
    <source>
        <dbReference type="ARBA" id="ARBA00023043"/>
    </source>
</evidence>
<gene>
    <name evidence="4" type="ORF">QBC34DRAFT_389746</name>
</gene>
<dbReference type="Pfam" id="PF12796">
    <property type="entry name" value="Ank_2"/>
    <property type="match status" value="1"/>
</dbReference>
<reference evidence="4" key="1">
    <citation type="journal article" date="2023" name="Mol. Phylogenet. Evol.">
        <title>Genome-scale phylogeny and comparative genomics of the fungal order Sordariales.</title>
        <authorList>
            <person name="Hensen N."/>
            <person name="Bonometti L."/>
            <person name="Westerberg I."/>
            <person name="Brannstrom I.O."/>
            <person name="Guillou S."/>
            <person name="Cros-Aarteil S."/>
            <person name="Calhoun S."/>
            <person name="Haridas S."/>
            <person name="Kuo A."/>
            <person name="Mondo S."/>
            <person name="Pangilinan J."/>
            <person name="Riley R."/>
            <person name="LaButti K."/>
            <person name="Andreopoulos B."/>
            <person name="Lipzen A."/>
            <person name="Chen C."/>
            <person name="Yan M."/>
            <person name="Daum C."/>
            <person name="Ng V."/>
            <person name="Clum A."/>
            <person name="Steindorff A."/>
            <person name="Ohm R.A."/>
            <person name="Martin F."/>
            <person name="Silar P."/>
            <person name="Natvig D.O."/>
            <person name="Lalanne C."/>
            <person name="Gautier V."/>
            <person name="Ament-Velasquez S.L."/>
            <person name="Kruys A."/>
            <person name="Hutchinson M.I."/>
            <person name="Powell A.J."/>
            <person name="Barry K."/>
            <person name="Miller A.N."/>
            <person name="Grigoriev I.V."/>
            <person name="Debuchy R."/>
            <person name="Gladieux P."/>
            <person name="Hiltunen Thoren M."/>
            <person name="Johannesson H."/>
        </authorList>
    </citation>
    <scope>NUCLEOTIDE SEQUENCE</scope>
    <source>
        <strain evidence="4">PSN243</strain>
    </source>
</reference>
<protein>
    <submittedName>
        <fullName evidence="4">Ankyrin repeat protein</fullName>
    </submittedName>
</protein>
<evidence type="ECO:0000256" key="3">
    <source>
        <dbReference type="PROSITE-ProRule" id="PRU00023"/>
    </source>
</evidence>
<evidence type="ECO:0000256" key="1">
    <source>
        <dbReference type="ARBA" id="ARBA00022737"/>
    </source>
</evidence>
<dbReference type="PROSITE" id="PS50088">
    <property type="entry name" value="ANK_REPEAT"/>
    <property type="match status" value="3"/>
</dbReference>
<dbReference type="InterPro" id="IPR050745">
    <property type="entry name" value="Multifunctional_regulatory"/>
</dbReference>
<feature type="repeat" description="ANK" evidence="3">
    <location>
        <begin position="221"/>
        <end position="260"/>
    </location>
</feature>